<comment type="caution">
    <text evidence="12">The sequence shown here is derived from an EMBL/GenBank/DDBJ whole genome shotgun (WGS) entry which is preliminary data.</text>
</comment>
<keyword evidence="4 9" id="KW-0547">Nucleotide-binding</keyword>
<dbReference type="PANTHER" id="PTHR47634">
    <property type="entry name" value="PROTEIN KINASE DOMAIN-CONTAINING PROTEIN-RELATED"/>
    <property type="match status" value="1"/>
</dbReference>
<evidence type="ECO:0000256" key="1">
    <source>
        <dbReference type="ARBA" id="ARBA00012513"/>
    </source>
</evidence>
<dbReference type="Gene3D" id="3.30.200.20">
    <property type="entry name" value="Phosphorylase Kinase, domain 1"/>
    <property type="match status" value="1"/>
</dbReference>
<keyword evidence="2" id="KW-0723">Serine/threonine-protein kinase</keyword>
<dbReference type="SMART" id="SM00220">
    <property type="entry name" value="S_TKc"/>
    <property type="match status" value="1"/>
</dbReference>
<dbReference type="InterPro" id="IPR011009">
    <property type="entry name" value="Kinase-like_dom_sf"/>
</dbReference>
<comment type="catalytic activity">
    <reaction evidence="7">
        <text>L-threonyl-[protein] + ATP = O-phospho-L-threonyl-[protein] + ADP + H(+)</text>
        <dbReference type="Rhea" id="RHEA:46608"/>
        <dbReference type="Rhea" id="RHEA-COMP:11060"/>
        <dbReference type="Rhea" id="RHEA-COMP:11605"/>
        <dbReference type="ChEBI" id="CHEBI:15378"/>
        <dbReference type="ChEBI" id="CHEBI:30013"/>
        <dbReference type="ChEBI" id="CHEBI:30616"/>
        <dbReference type="ChEBI" id="CHEBI:61977"/>
        <dbReference type="ChEBI" id="CHEBI:456216"/>
        <dbReference type="EC" id="2.7.11.1"/>
    </reaction>
</comment>
<evidence type="ECO:0000313" key="12">
    <source>
        <dbReference type="EMBL" id="KAL0249712.1"/>
    </source>
</evidence>
<evidence type="ECO:0000256" key="10">
    <source>
        <dbReference type="SAM" id="MobiDB-lite"/>
    </source>
</evidence>
<protein>
    <recommendedName>
        <fullName evidence="1">non-specific serine/threonine protein kinase</fullName>
        <ecNumber evidence="1">2.7.11.1</ecNumber>
    </recommendedName>
</protein>
<evidence type="ECO:0000256" key="3">
    <source>
        <dbReference type="ARBA" id="ARBA00022679"/>
    </source>
</evidence>
<keyword evidence="13" id="KW-1185">Reference proteome</keyword>
<evidence type="ECO:0000256" key="9">
    <source>
        <dbReference type="PROSITE-ProRule" id="PRU10141"/>
    </source>
</evidence>
<evidence type="ECO:0000313" key="13">
    <source>
        <dbReference type="Proteomes" id="UP000054399"/>
    </source>
</evidence>
<keyword evidence="3" id="KW-0808">Transferase</keyword>
<dbReference type="GeneID" id="91989869"/>
<name>A0ABR3BTE6_9TREE</name>
<feature type="region of interest" description="Disordered" evidence="10">
    <location>
        <begin position="1"/>
        <end position="66"/>
    </location>
</feature>
<dbReference type="SUPFAM" id="SSF56112">
    <property type="entry name" value="Protein kinase-like (PK-like)"/>
    <property type="match status" value="1"/>
</dbReference>
<comment type="catalytic activity">
    <reaction evidence="8">
        <text>L-seryl-[protein] + ATP = O-phospho-L-seryl-[protein] + ADP + H(+)</text>
        <dbReference type="Rhea" id="RHEA:17989"/>
        <dbReference type="Rhea" id="RHEA-COMP:9863"/>
        <dbReference type="Rhea" id="RHEA-COMP:11604"/>
        <dbReference type="ChEBI" id="CHEBI:15378"/>
        <dbReference type="ChEBI" id="CHEBI:29999"/>
        <dbReference type="ChEBI" id="CHEBI:30616"/>
        <dbReference type="ChEBI" id="CHEBI:83421"/>
        <dbReference type="ChEBI" id="CHEBI:456216"/>
        <dbReference type="EC" id="2.7.11.1"/>
    </reaction>
</comment>
<feature type="binding site" evidence="9">
    <location>
        <position position="107"/>
    </location>
    <ligand>
        <name>ATP</name>
        <dbReference type="ChEBI" id="CHEBI:30616"/>
    </ligand>
</feature>
<evidence type="ECO:0000256" key="2">
    <source>
        <dbReference type="ARBA" id="ARBA00022527"/>
    </source>
</evidence>
<feature type="region of interest" description="Disordered" evidence="10">
    <location>
        <begin position="302"/>
        <end position="325"/>
    </location>
</feature>
<keyword evidence="5" id="KW-0418">Kinase</keyword>
<sequence>MSHSTASACGPSNMRPAPPPLAVPSSAQHTSSASNSLSASQASQATSVLTEDEEDLEDYRPGGYHPVNIGDNFNNGRYTIVRKLGWGHFSTVWLARDNVANRHVALKVVKSDGHYTETALDEIQLLQRVVNSAPGHAGRHHVLDLLDSFRHTGPNGSHVCMVFEVLGENLLGLIKRYQHRGVPQHIVKQIAKQVLLGLDYLHRECRIIHTDLKPENVLICIDDVESVVQAELASCPAAVPTKLVGVPPSQGRLGNQTPRKDGIFIVGSQPLPSPSSSYSSSPMLDKYGFGMSKISGASASKAGNQASVAGGPSCPPTQPKKGATTEAIGNGLENVKLGEGSSLKWEKTATPAPAPPKGPSLLSQQLHHPPASPPLNPSVPSGSDSVSTNHTINTSTTDDTEVSTPATTPDHVTRLSDERAPEAGDPTTLPPPFPYDPVSLERITVKIADLGNACWVDHHFTNDIQTRQYRCPEIILGTRWDESVDMWSAACLFFELLTGDYLFDPQPGVKYDKDDDHIAQIMELLGEMPRSLALSGKYSHEIFNRRGELRHINRLRFWPLTSVLKEKYLMEHEDAELLSSFLMPMLTYLPGQRAKASDLLNHPWLEGVVVQGELEMAHSLHRAESERIRREEETKGKGVVA</sequence>
<dbReference type="RefSeq" id="XP_066613899.1">
    <property type="nucleotide sequence ID" value="XM_066757515.1"/>
</dbReference>
<dbReference type="InterPro" id="IPR051334">
    <property type="entry name" value="SRPK"/>
</dbReference>
<dbReference type="PROSITE" id="PS50011">
    <property type="entry name" value="PROTEIN_KINASE_DOM"/>
    <property type="match status" value="1"/>
</dbReference>
<reference evidence="12" key="2">
    <citation type="submission" date="2024-01" db="EMBL/GenBank/DDBJ databases">
        <title>Comparative genomics of Cryptococcus and Kwoniella reveals pathogenesis evolution and contrasting modes of karyotype evolution via chromosome fusion or intercentromeric recombination.</title>
        <authorList>
            <person name="Coelho M.A."/>
            <person name="David-Palma M."/>
            <person name="Shea T."/>
            <person name="Bowers K."/>
            <person name="Mcginley-Smith S."/>
            <person name="Mohammad A.W."/>
            <person name="Gnirke A."/>
            <person name="Yurkov A.M."/>
            <person name="Nowrousian M."/>
            <person name="Sun S."/>
            <person name="Cuomo C.A."/>
            <person name="Heitman J."/>
        </authorList>
    </citation>
    <scope>NUCLEOTIDE SEQUENCE</scope>
    <source>
        <strain evidence="12">IND107</strain>
    </source>
</reference>
<dbReference type="PROSITE" id="PS00107">
    <property type="entry name" value="PROTEIN_KINASE_ATP"/>
    <property type="match status" value="1"/>
</dbReference>
<dbReference type="Pfam" id="PF00069">
    <property type="entry name" value="Pkinase"/>
    <property type="match status" value="2"/>
</dbReference>
<evidence type="ECO:0000256" key="4">
    <source>
        <dbReference type="ARBA" id="ARBA00022741"/>
    </source>
</evidence>
<feature type="region of interest" description="Disordered" evidence="10">
    <location>
        <begin position="346"/>
        <end position="435"/>
    </location>
</feature>
<accession>A0ABR3BTE6</accession>
<dbReference type="Proteomes" id="UP000054399">
    <property type="component" value="Unassembled WGS sequence"/>
</dbReference>
<feature type="compositionally biased region" description="Low complexity" evidence="10">
    <location>
        <begin position="23"/>
        <end position="47"/>
    </location>
</feature>
<dbReference type="EC" id="2.7.11.1" evidence="1"/>
<feature type="compositionally biased region" description="Polar residues" evidence="10">
    <location>
        <begin position="382"/>
        <end position="407"/>
    </location>
</feature>
<reference evidence="12" key="1">
    <citation type="submission" date="2015-01" db="EMBL/GenBank/DDBJ databases">
        <authorList>
            <consortium name="The Broad Institute Genomics Platform"/>
            <person name="Cuomo C."/>
            <person name="Litvintseva A."/>
            <person name="Chen Y."/>
            <person name="Heitman J."/>
            <person name="Sun S."/>
            <person name="Springer D."/>
            <person name="Dromer F."/>
            <person name="Young S."/>
            <person name="Zeng Q."/>
            <person name="Gargeya S."/>
            <person name="Abouelleil A."/>
            <person name="Alvarado L."/>
            <person name="Chapman S.B."/>
            <person name="Gainer-Dewar J."/>
            <person name="Goldberg J."/>
            <person name="Griggs A."/>
            <person name="Gujja S."/>
            <person name="Hansen M."/>
            <person name="Howarth C."/>
            <person name="Imamovic A."/>
            <person name="Larimer J."/>
            <person name="Murphy C."/>
            <person name="Naylor J."/>
            <person name="Pearson M."/>
            <person name="Priest M."/>
            <person name="Roberts A."/>
            <person name="Saif S."/>
            <person name="Shea T."/>
            <person name="Sykes S."/>
            <person name="Wortman J."/>
            <person name="Nusbaum C."/>
            <person name="Birren B."/>
        </authorList>
    </citation>
    <scope>NUCLEOTIDE SEQUENCE</scope>
    <source>
        <strain evidence="12">IND107</strain>
    </source>
</reference>
<feature type="domain" description="Protein kinase" evidence="11">
    <location>
        <begin position="78"/>
        <end position="605"/>
    </location>
</feature>
<evidence type="ECO:0000256" key="6">
    <source>
        <dbReference type="ARBA" id="ARBA00022840"/>
    </source>
</evidence>
<dbReference type="PANTHER" id="PTHR47634:SF9">
    <property type="entry name" value="PROTEIN KINASE DOMAIN-CONTAINING PROTEIN-RELATED"/>
    <property type="match status" value="1"/>
</dbReference>
<evidence type="ECO:0000256" key="7">
    <source>
        <dbReference type="ARBA" id="ARBA00047899"/>
    </source>
</evidence>
<gene>
    <name evidence="12" type="ORF">I308_103013</name>
</gene>
<dbReference type="EMBL" id="ATAM02000005">
    <property type="protein sequence ID" value="KAL0249712.1"/>
    <property type="molecule type" value="Genomic_DNA"/>
</dbReference>
<dbReference type="PROSITE" id="PS00108">
    <property type="entry name" value="PROTEIN_KINASE_ST"/>
    <property type="match status" value="1"/>
</dbReference>
<evidence type="ECO:0000256" key="8">
    <source>
        <dbReference type="ARBA" id="ARBA00048679"/>
    </source>
</evidence>
<proteinExistence type="predicted"/>
<feature type="compositionally biased region" description="Basic and acidic residues" evidence="10">
    <location>
        <begin position="411"/>
        <end position="422"/>
    </location>
</feature>
<keyword evidence="6 9" id="KW-0067">ATP-binding</keyword>
<evidence type="ECO:0000259" key="11">
    <source>
        <dbReference type="PROSITE" id="PS50011"/>
    </source>
</evidence>
<dbReference type="InterPro" id="IPR000719">
    <property type="entry name" value="Prot_kinase_dom"/>
</dbReference>
<evidence type="ECO:0000256" key="5">
    <source>
        <dbReference type="ARBA" id="ARBA00022777"/>
    </source>
</evidence>
<dbReference type="InterPro" id="IPR017441">
    <property type="entry name" value="Protein_kinase_ATP_BS"/>
</dbReference>
<dbReference type="InterPro" id="IPR008271">
    <property type="entry name" value="Ser/Thr_kinase_AS"/>
</dbReference>
<organism evidence="12 13">
    <name type="scientific">Cryptococcus tetragattii IND107</name>
    <dbReference type="NCBI Taxonomy" id="1296105"/>
    <lineage>
        <taxon>Eukaryota</taxon>
        <taxon>Fungi</taxon>
        <taxon>Dikarya</taxon>
        <taxon>Basidiomycota</taxon>
        <taxon>Agaricomycotina</taxon>
        <taxon>Tremellomycetes</taxon>
        <taxon>Tremellales</taxon>
        <taxon>Cryptococcaceae</taxon>
        <taxon>Cryptococcus</taxon>
        <taxon>Cryptococcus gattii species complex</taxon>
    </lineage>
</organism>
<dbReference type="Gene3D" id="1.10.510.10">
    <property type="entry name" value="Transferase(Phosphotransferase) domain 1"/>
    <property type="match status" value="1"/>
</dbReference>